<keyword evidence="6 11" id="KW-0032">Aminotransferase</keyword>
<dbReference type="SUPFAM" id="SSF53383">
    <property type="entry name" value="PLP-dependent transferases"/>
    <property type="match status" value="1"/>
</dbReference>
<evidence type="ECO:0000313" key="11">
    <source>
        <dbReference type="EMBL" id="KAJ1980283.1"/>
    </source>
</evidence>
<dbReference type="InterPro" id="IPR004636">
    <property type="entry name" value="AcOrn/SuccOrn_fam"/>
</dbReference>
<comment type="caution">
    <text evidence="11">The sequence shown here is derived from an EMBL/GenBank/DDBJ whole genome shotgun (WGS) entry which is preliminary data.</text>
</comment>
<dbReference type="GO" id="GO:0042802">
    <property type="term" value="F:identical protein binding"/>
    <property type="evidence" value="ECO:0007669"/>
    <property type="project" value="TreeGrafter"/>
</dbReference>
<dbReference type="InterPro" id="IPR015424">
    <property type="entry name" value="PyrdxlP-dep_Trfase"/>
</dbReference>
<keyword evidence="8 11" id="KW-0808">Transferase</keyword>
<dbReference type="GO" id="GO:0005759">
    <property type="term" value="C:mitochondrial matrix"/>
    <property type="evidence" value="ECO:0007669"/>
    <property type="project" value="TreeGrafter"/>
</dbReference>
<dbReference type="PROSITE" id="PS00600">
    <property type="entry name" value="AA_TRANSFER_CLASS_3"/>
    <property type="match status" value="1"/>
</dbReference>
<dbReference type="GO" id="GO:0030170">
    <property type="term" value="F:pyridoxal phosphate binding"/>
    <property type="evidence" value="ECO:0007669"/>
    <property type="project" value="InterPro"/>
</dbReference>
<reference evidence="11" key="1">
    <citation type="submission" date="2022-07" db="EMBL/GenBank/DDBJ databases">
        <title>Phylogenomic reconstructions and comparative analyses of Kickxellomycotina fungi.</title>
        <authorList>
            <person name="Reynolds N.K."/>
            <person name="Stajich J.E."/>
            <person name="Barry K."/>
            <person name="Grigoriev I.V."/>
            <person name="Crous P."/>
            <person name="Smith M.E."/>
        </authorList>
    </citation>
    <scope>NUCLEOTIDE SEQUENCE</scope>
    <source>
        <strain evidence="11">RSA 567</strain>
    </source>
</reference>
<dbReference type="PANTHER" id="PTHR11986:SF79">
    <property type="entry name" value="ACETYLORNITHINE AMINOTRANSFERASE, MITOCHONDRIAL"/>
    <property type="match status" value="1"/>
</dbReference>
<evidence type="ECO:0000256" key="1">
    <source>
        <dbReference type="ARBA" id="ARBA00001933"/>
    </source>
</evidence>
<dbReference type="HAMAP" id="MF_01107">
    <property type="entry name" value="ArgD_aminotrans_3"/>
    <property type="match status" value="1"/>
</dbReference>
<dbReference type="PANTHER" id="PTHR11986">
    <property type="entry name" value="AMINOTRANSFERASE CLASS III"/>
    <property type="match status" value="1"/>
</dbReference>
<evidence type="ECO:0000256" key="7">
    <source>
        <dbReference type="ARBA" id="ARBA00022605"/>
    </source>
</evidence>
<evidence type="ECO:0000256" key="10">
    <source>
        <dbReference type="RuleBase" id="RU003560"/>
    </source>
</evidence>
<dbReference type="NCBIfam" id="TIGR00707">
    <property type="entry name" value="argD"/>
    <property type="match status" value="1"/>
</dbReference>
<keyword evidence="12" id="KW-1185">Reference proteome</keyword>
<organism evidence="11 12">
    <name type="scientific">Dimargaris verticillata</name>
    <dbReference type="NCBI Taxonomy" id="2761393"/>
    <lineage>
        <taxon>Eukaryota</taxon>
        <taxon>Fungi</taxon>
        <taxon>Fungi incertae sedis</taxon>
        <taxon>Zoopagomycota</taxon>
        <taxon>Kickxellomycotina</taxon>
        <taxon>Dimargaritomycetes</taxon>
        <taxon>Dimargaritales</taxon>
        <taxon>Dimargaritaceae</taxon>
        <taxon>Dimargaris</taxon>
    </lineage>
</organism>
<dbReference type="InterPro" id="IPR015422">
    <property type="entry name" value="PyrdxlP-dep_Trfase_small"/>
</dbReference>
<dbReference type="InterPro" id="IPR049704">
    <property type="entry name" value="Aminotrans_3_PPA_site"/>
</dbReference>
<dbReference type="InterPro" id="IPR050103">
    <property type="entry name" value="Class-III_PLP-dep_AT"/>
</dbReference>
<dbReference type="CDD" id="cd00610">
    <property type="entry name" value="OAT_like"/>
    <property type="match status" value="1"/>
</dbReference>
<dbReference type="EMBL" id="JANBQB010000176">
    <property type="protein sequence ID" value="KAJ1980283.1"/>
    <property type="molecule type" value="Genomic_DNA"/>
</dbReference>
<dbReference type="AlphaFoldDB" id="A0A9W8EDH3"/>
<accession>A0A9W8EDH3</accession>
<evidence type="ECO:0000256" key="3">
    <source>
        <dbReference type="ARBA" id="ARBA00005024"/>
    </source>
</evidence>
<dbReference type="NCBIfam" id="NF002325">
    <property type="entry name" value="PRK01278.1"/>
    <property type="match status" value="1"/>
</dbReference>
<dbReference type="FunFam" id="3.40.640.10:FF:000004">
    <property type="entry name" value="Acetylornithine aminotransferase"/>
    <property type="match status" value="1"/>
</dbReference>
<comment type="cofactor">
    <cofactor evidence="1">
        <name>pyridoxal 5'-phosphate</name>
        <dbReference type="ChEBI" id="CHEBI:597326"/>
    </cofactor>
</comment>
<dbReference type="Proteomes" id="UP001151582">
    <property type="component" value="Unassembled WGS sequence"/>
</dbReference>
<evidence type="ECO:0000256" key="2">
    <source>
        <dbReference type="ARBA" id="ARBA00004173"/>
    </source>
</evidence>
<comment type="similarity">
    <text evidence="4 10">Belongs to the class-III pyridoxal-phosphate-dependent aminotransferase family.</text>
</comment>
<evidence type="ECO:0000256" key="8">
    <source>
        <dbReference type="ARBA" id="ARBA00022679"/>
    </source>
</evidence>
<evidence type="ECO:0000256" key="9">
    <source>
        <dbReference type="ARBA" id="ARBA00022898"/>
    </source>
</evidence>
<evidence type="ECO:0000256" key="5">
    <source>
        <dbReference type="ARBA" id="ARBA00012919"/>
    </source>
</evidence>
<evidence type="ECO:0000256" key="6">
    <source>
        <dbReference type="ARBA" id="ARBA00022576"/>
    </source>
</evidence>
<dbReference type="Gene3D" id="3.40.640.10">
    <property type="entry name" value="Type I PLP-dependent aspartate aminotransferase-like (Major domain)"/>
    <property type="match status" value="1"/>
</dbReference>
<dbReference type="EC" id="2.6.1.11" evidence="5"/>
<evidence type="ECO:0000313" key="12">
    <source>
        <dbReference type="Proteomes" id="UP001151582"/>
    </source>
</evidence>
<evidence type="ECO:0000256" key="4">
    <source>
        <dbReference type="ARBA" id="ARBA00008954"/>
    </source>
</evidence>
<dbReference type="Gene3D" id="3.90.1150.10">
    <property type="entry name" value="Aspartate Aminotransferase, domain 1"/>
    <property type="match status" value="1"/>
</dbReference>
<dbReference type="InterPro" id="IPR005814">
    <property type="entry name" value="Aminotrans_3"/>
</dbReference>
<dbReference type="GO" id="GO:0006526">
    <property type="term" value="P:L-arginine biosynthetic process"/>
    <property type="evidence" value="ECO:0007669"/>
    <property type="project" value="UniProtKB-ARBA"/>
</dbReference>
<dbReference type="GO" id="GO:0003992">
    <property type="term" value="F:N2-acetyl-L-ornithine:2-oxoglutarate 5-aminotransferase activity"/>
    <property type="evidence" value="ECO:0007669"/>
    <property type="project" value="UniProtKB-EC"/>
</dbReference>
<keyword evidence="9 10" id="KW-0663">Pyridoxal phosphate</keyword>
<comment type="pathway">
    <text evidence="3">Amino-acid biosynthesis; L-arginine biosynthesis; N(2)-acetyl-L-ornithine from L-glutamate: step 4/4.</text>
</comment>
<comment type="subcellular location">
    <subcellularLocation>
        <location evidence="2">Mitochondrion</location>
    </subcellularLocation>
</comment>
<dbReference type="OrthoDB" id="5419315at2759"/>
<protein>
    <recommendedName>
        <fullName evidence="5">acetylornithine transaminase</fullName>
        <ecNumber evidence="5">2.6.1.11</ecNumber>
    </recommendedName>
</protein>
<keyword evidence="7" id="KW-0028">Amino-acid biosynthesis</keyword>
<sequence length="450" mass="48420">MATSSASTDRPLADTNVSAESQARIDWFQKYTLGTYIRPALILSHGKGCWLYDTDGRKFLDFNAGIAVNALGHGDSQVAELVSDQASKLIHTSNLYHNEWAGRLAEALIETTKQLEEARVGPGETGFIPGKVFFTNSGTEANEGALKFAKKYGNLQAQAQPNRYPNGKYEVVAFSRGFHGRSMGALSATAAPKYQKPFFPLVPGFVHCEYNDVEAVRRLIRDETCAVILEPVQGEGGVFQATPEFLQAVRERCDQVGALLIYDEIQCGIGRTGKLWGFQNFPASCRPDILCMAKPLANGVPIGAVMMTDAVAALINAGDHGTTFGGNPLACRVGLHVFQRIAQPAFLSHVLTTGQYLQDALRAKVATKHPTIIKEIRGLGLMVGMEFTVDPAPLVKIAREVGILIITAGSNTVRLVPPLTLSNAEVDTAVDILGVALDQFVASLNACKSG</sequence>
<gene>
    <name evidence="11" type="primary">ARG8_1</name>
    <name evidence="11" type="ORF">H4R34_002509</name>
</gene>
<proteinExistence type="inferred from homology"/>
<dbReference type="InterPro" id="IPR015421">
    <property type="entry name" value="PyrdxlP-dep_Trfase_major"/>
</dbReference>
<dbReference type="Pfam" id="PF00202">
    <property type="entry name" value="Aminotran_3"/>
    <property type="match status" value="1"/>
</dbReference>
<name>A0A9W8EDH3_9FUNG</name>
<dbReference type="PIRSF" id="PIRSF000521">
    <property type="entry name" value="Transaminase_4ab_Lys_Orn"/>
    <property type="match status" value="1"/>
</dbReference>